<evidence type="ECO:0000313" key="2">
    <source>
        <dbReference type="EMBL" id="KAJ7693072.1"/>
    </source>
</evidence>
<keyword evidence="3" id="KW-1185">Reference proteome</keyword>
<evidence type="ECO:0000313" key="3">
    <source>
        <dbReference type="Proteomes" id="UP001221757"/>
    </source>
</evidence>
<dbReference type="Proteomes" id="UP001221757">
    <property type="component" value="Unassembled WGS sequence"/>
</dbReference>
<name>A0AAD7GKC0_MYCRO</name>
<reference evidence="2" key="1">
    <citation type="submission" date="2023-03" db="EMBL/GenBank/DDBJ databases">
        <title>Massive genome expansion in bonnet fungi (Mycena s.s.) driven by repeated elements and novel gene families across ecological guilds.</title>
        <authorList>
            <consortium name="Lawrence Berkeley National Laboratory"/>
            <person name="Harder C.B."/>
            <person name="Miyauchi S."/>
            <person name="Viragh M."/>
            <person name="Kuo A."/>
            <person name="Thoen E."/>
            <person name="Andreopoulos B."/>
            <person name="Lu D."/>
            <person name="Skrede I."/>
            <person name="Drula E."/>
            <person name="Henrissat B."/>
            <person name="Morin E."/>
            <person name="Kohler A."/>
            <person name="Barry K."/>
            <person name="LaButti K."/>
            <person name="Morin E."/>
            <person name="Salamov A."/>
            <person name="Lipzen A."/>
            <person name="Mereny Z."/>
            <person name="Hegedus B."/>
            <person name="Baldrian P."/>
            <person name="Stursova M."/>
            <person name="Weitz H."/>
            <person name="Taylor A."/>
            <person name="Grigoriev I.V."/>
            <person name="Nagy L.G."/>
            <person name="Martin F."/>
            <person name="Kauserud H."/>
        </authorList>
    </citation>
    <scope>NUCLEOTIDE SEQUENCE</scope>
    <source>
        <strain evidence="2">CBHHK067</strain>
    </source>
</reference>
<sequence>MQKAAPAAHCSFFFPGVQRAAARLMVGLVPPSSSNDLVVLTSFFEFGARFLPPIVLALHPPSSALILTSNEPRVATRYLGWVCASCNFAVLLFIALTRFPSPCLPLTQLRVKANDRWGEHVWSMFEDKMTGLLRGLRLGMHHGPPVALSHGPPGPQTCVSVPLALCMHSDRLSQMWSLEPAEAYILRLSCPSLSAQTSLSLVLPPFRPLDPPHHGLVASPFTLRTKSITNTALVWLTQRPPFRCVVTHGYNAWNRWATCSASTHANSLPGRTYSDA</sequence>
<gene>
    <name evidence="2" type="ORF">B0H17DRAFT_1200138</name>
</gene>
<organism evidence="2 3">
    <name type="scientific">Mycena rosella</name>
    <name type="common">Pink bonnet</name>
    <name type="synonym">Agaricus rosellus</name>
    <dbReference type="NCBI Taxonomy" id="1033263"/>
    <lineage>
        <taxon>Eukaryota</taxon>
        <taxon>Fungi</taxon>
        <taxon>Dikarya</taxon>
        <taxon>Basidiomycota</taxon>
        <taxon>Agaricomycotina</taxon>
        <taxon>Agaricomycetes</taxon>
        <taxon>Agaricomycetidae</taxon>
        <taxon>Agaricales</taxon>
        <taxon>Marasmiineae</taxon>
        <taxon>Mycenaceae</taxon>
        <taxon>Mycena</taxon>
    </lineage>
</organism>
<keyword evidence="1" id="KW-0812">Transmembrane</keyword>
<keyword evidence="1" id="KW-1133">Transmembrane helix</keyword>
<dbReference type="EMBL" id="JARKIE010000048">
    <property type="protein sequence ID" value="KAJ7693072.1"/>
    <property type="molecule type" value="Genomic_DNA"/>
</dbReference>
<proteinExistence type="predicted"/>
<evidence type="ECO:0000256" key="1">
    <source>
        <dbReference type="SAM" id="Phobius"/>
    </source>
</evidence>
<keyword evidence="1" id="KW-0472">Membrane</keyword>
<accession>A0AAD7GKC0</accession>
<protein>
    <submittedName>
        <fullName evidence="2">Uncharacterized protein</fullName>
    </submittedName>
</protein>
<feature type="transmembrane region" description="Helical" evidence="1">
    <location>
        <begin position="78"/>
        <end position="96"/>
    </location>
</feature>
<dbReference type="AlphaFoldDB" id="A0AAD7GKC0"/>
<comment type="caution">
    <text evidence="2">The sequence shown here is derived from an EMBL/GenBank/DDBJ whole genome shotgun (WGS) entry which is preliminary data.</text>
</comment>